<sequence length="463" mass="50070">MTRSARLRAAPSARLCSVSSDSTAATSPTTSCAVTRCIATHRERSWTQRQAASGIRSLAAYNYSVAVRNLDFETSANKSKTHEDRGANRALVEKNLDCTVLSIELRIVRILTSDAEEAALDLRERREDLPDIGTGEQEDVDGLLTWPPLLATLTPLWSLGSQRRALSSLLSEREGTLGTGRVCVRQRLGCSGSGCSAAGGRSSRLCFLWWWCRWVGLDDLQRSFTARSASPFGSGGEGGMAQGSPGTDIALSRPEGLLVFAVALECSRTVVMLMLGLLLMVTSPAFCCAFRQVAAQPDVCRTVMLGDQSSRREHGEAGVPEHIVGDEGAQLAQHPPGPRTPPDIKNQRGALGGAAVGRRLVVDALKLGKKGGEALLQQLHVVSLYFSGEEGSRRLSPALVHRKHSADWQKAKPFCSSSIDPFFPLPLPRQSELMKPPTTPPIRLGPARYRPRRGLEPCSRPTL</sequence>
<proteinExistence type="predicted"/>
<feature type="region of interest" description="Disordered" evidence="1">
    <location>
        <begin position="430"/>
        <end position="463"/>
    </location>
</feature>
<keyword evidence="3" id="KW-1185">Reference proteome</keyword>
<reference evidence="2 3" key="1">
    <citation type="submission" date="2019-03" db="EMBL/GenBank/DDBJ databases">
        <title>First draft genome of Liparis tanakae, snailfish: a comprehensive survey of snailfish specific genes.</title>
        <authorList>
            <person name="Kim W."/>
            <person name="Song I."/>
            <person name="Jeong J.-H."/>
            <person name="Kim D."/>
            <person name="Kim S."/>
            <person name="Ryu S."/>
            <person name="Song J.Y."/>
            <person name="Lee S.K."/>
        </authorList>
    </citation>
    <scope>NUCLEOTIDE SEQUENCE [LARGE SCALE GENOMIC DNA]</scope>
    <source>
        <tissue evidence="2">Muscle</tissue>
    </source>
</reference>
<dbReference type="AlphaFoldDB" id="A0A4Z2HY82"/>
<protein>
    <submittedName>
        <fullName evidence="2">Uncharacterized protein</fullName>
    </submittedName>
</protein>
<evidence type="ECO:0000313" key="3">
    <source>
        <dbReference type="Proteomes" id="UP000314294"/>
    </source>
</evidence>
<accession>A0A4Z2HY82</accession>
<organism evidence="2 3">
    <name type="scientific">Liparis tanakae</name>
    <name type="common">Tanaka's snailfish</name>
    <dbReference type="NCBI Taxonomy" id="230148"/>
    <lineage>
        <taxon>Eukaryota</taxon>
        <taxon>Metazoa</taxon>
        <taxon>Chordata</taxon>
        <taxon>Craniata</taxon>
        <taxon>Vertebrata</taxon>
        <taxon>Euteleostomi</taxon>
        <taxon>Actinopterygii</taxon>
        <taxon>Neopterygii</taxon>
        <taxon>Teleostei</taxon>
        <taxon>Neoteleostei</taxon>
        <taxon>Acanthomorphata</taxon>
        <taxon>Eupercaria</taxon>
        <taxon>Perciformes</taxon>
        <taxon>Cottioidei</taxon>
        <taxon>Cottales</taxon>
        <taxon>Liparidae</taxon>
        <taxon>Liparis</taxon>
    </lineage>
</organism>
<gene>
    <name evidence="2" type="ORF">EYF80_019114</name>
</gene>
<evidence type="ECO:0000313" key="2">
    <source>
        <dbReference type="EMBL" id="TNN70677.1"/>
    </source>
</evidence>
<dbReference type="EMBL" id="SRLO01000160">
    <property type="protein sequence ID" value="TNN70677.1"/>
    <property type="molecule type" value="Genomic_DNA"/>
</dbReference>
<name>A0A4Z2HY82_9TELE</name>
<evidence type="ECO:0000256" key="1">
    <source>
        <dbReference type="SAM" id="MobiDB-lite"/>
    </source>
</evidence>
<dbReference type="Proteomes" id="UP000314294">
    <property type="component" value="Unassembled WGS sequence"/>
</dbReference>
<comment type="caution">
    <text evidence="2">The sequence shown here is derived from an EMBL/GenBank/DDBJ whole genome shotgun (WGS) entry which is preliminary data.</text>
</comment>